<dbReference type="OrthoDB" id="1928at2759"/>
<evidence type="ECO:0000256" key="15">
    <source>
        <dbReference type="PIRSR" id="PIRSR016408-1"/>
    </source>
</evidence>
<name>A0A9W8A152_9FUNG</name>
<dbReference type="SUPFAM" id="SSF53738">
    <property type="entry name" value="Phosphoglucomutase, first 3 domains"/>
    <property type="match status" value="3"/>
</dbReference>
<evidence type="ECO:0000256" key="17">
    <source>
        <dbReference type="PIRSR" id="PIRSR016408-3"/>
    </source>
</evidence>
<evidence type="ECO:0000256" key="2">
    <source>
        <dbReference type="ARBA" id="ARBA00004865"/>
    </source>
</evidence>
<comment type="function">
    <text evidence="13 14">Catalyzes the conversion of GlcNAc-6-P into GlcNAc-1-P during the synthesis of uridine diphosphate/UDP-GlcNAc, which is a biosynthetic precursor of chitin and also supplies the amino sugars for N-linked oligosaccharides of glycoproteins.</text>
</comment>
<dbReference type="PANTHER" id="PTHR45955">
    <property type="entry name" value="PHOSPHOACETYLGLUCOSAMINE MUTASE"/>
    <property type="match status" value="1"/>
</dbReference>
<feature type="active site" description="Phosphoserine intermediate" evidence="15">
    <location>
        <position position="67"/>
    </location>
</feature>
<dbReference type="GO" id="GO:0071555">
    <property type="term" value="P:cell wall organization"/>
    <property type="evidence" value="ECO:0007669"/>
    <property type="project" value="UniProtKB-KW"/>
</dbReference>
<comment type="similarity">
    <text evidence="3 14">Belongs to the phosphohexose mutase family.</text>
</comment>
<evidence type="ECO:0000256" key="6">
    <source>
        <dbReference type="ARBA" id="ARBA00022723"/>
    </source>
</evidence>
<keyword evidence="9" id="KW-0119">Carbohydrate metabolism</keyword>
<keyword evidence="10" id="KW-0961">Cell wall biogenesis/degradation</keyword>
<feature type="binding site" evidence="16">
    <location>
        <begin position="377"/>
        <end position="379"/>
    </location>
    <ligand>
        <name>substrate</name>
    </ligand>
</feature>
<keyword evidence="8 14" id="KW-0413">Isomerase</keyword>
<evidence type="ECO:0000256" key="4">
    <source>
        <dbReference type="ARBA" id="ARBA00012731"/>
    </source>
</evidence>
<dbReference type="GO" id="GO:0005975">
    <property type="term" value="P:carbohydrate metabolic process"/>
    <property type="evidence" value="ECO:0007669"/>
    <property type="project" value="InterPro"/>
</dbReference>
<dbReference type="FunFam" id="3.40.120.10:FF:000013">
    <property type="entry name" value="Phosphoacetylglucosamine mutase"/>
    <property type="match status" value="1"/>
</dbReference>
<keyword evidence="5" id="KW-0597">Phosphoprotein</keyword>
<dbReference type="FunFam" id="3.30.310.50:FF:000003">
    <property type="entry name" value="Phosphoacetylglucosamine mutase"/>
    <property type="match status" value="1"/>
</dbReference>
<gene>
    <name evidence="22" type="ORF">IWQ60_007011</name>
</gene>
<evidence type="ECO:0000259" key="18">
    <source>
        <dbReference type="Pfam" id="PF00408"/>
    </source>
</evidence>
<dbReference type="InterPro" id="IPR049022">
    <property type="entry name" value="AMG1_III"/>
</dbReference>
<dbReference type="AlphaFoldDB" id="A0A9W8A152"/>
<dbReference type="InterPro" id="IPR036900">
    <property type="entry name" value="A-D-PHexomutase_C_sf"/>
</dbReference>
<dbReference type="FunFam" id="3.40.120.10:FF:000023">
    <property type="entry name" value="Phosphoacetylglucosamine mutase"/>
    <property type="match status" value="1"/>
</dbReference>
<feature type="domain" description="Phosphoacetylglucosamine mutase AMG1" evidence="21">
    <location>
        <begin position="185"/>
        <end position="288"/>
    </location>
</feature>
<evidence type="ECO:0000256" key="9">
    <source>
        <dbReference type="ARBA" id="ARBA00023277"/>
    </source>
</evidence>
<evidence type="ECO:0000256" key="8">
    <source>
        <dbReference type="ARBA" id="ARBA00023235"/>
    </source>
</evidence>
<feature type="binding site" evidence="17">
    <location>
        <position position="285"/>
    </location>
    <ligand>
        <name>Mg(2+)</name>
        <dbReference type="ChEBI" id="CHEBI:18420"/>
    </ligand>
</feature>
<comment type="catalytic activity">
    <reaction evidence="1 14">
        <text>N-acetyl-alpha-D-glucosamine 1-phosphate = N-acetyl-D-glucosamine 6-phosphate</text>
        <dbReference type="Rhea" id="RHEA:23804"/>
        <dbReference type="ChEBI" id="CHEBI:57513"/>
        <dbReference type="ChEBI" id="CHEBI:57776"/>
        <dbReference type="EC" id="5.4.2.3"/>
    </reaction>
</comment>
<dbReference type="Pfam" id="PF21405">
    <property type="entry name" value="AMG1_II"/>
    <property type="match status" value="1"/>
</dbReference>
<dbReference type="InterPro" id="IPR016657">
    <property type="entry name" value="PAGM"/>
</dbReference>
<evidence type="ECO:0000256" key="16">
    <source>
        <dbReference type="PIRSR" id="PIRSR016408-2"/>
    </source>
</evidence>
<evidence type="ECO:0000256" key="11">
    <source>
        <dbReference type="ARBA" id="ARBA00031926"/>
    </source>
</evidence>
<evidence type="ECO:0000256" key="13">
    <source>
        <dbReference type="ARBA" id="ARBA00059527"/>
    </source>
</evidence>
<dbReference type="SUPFAM" id="SSF55957">
    <property type="entry name" value="Phosphoglucomutase, C-terminal domain"/>
    <property type="match status" value="1"/>
</dbReference>
<dbReference type="GO" id="GO:0006048">
    <property type="term" value="P:UDP-N-acetylglucosamine biosynthetic process"/>
    <property type="evidence" value="ECO:0007669"/>
    <property type="project" value="UniProtKB-UniRule"/>
</dbReference>
<dbReference type="Proteomes" id="UP001150569">
    <property type="component" value="Unassembled WGS sequence"/>
</dbReference>
<feature type="domain" description="Alpha-D-phosphohexomutase alpha/beta/alpha" evidence="19">
    <location>
        <begin position="60"/>
        <end position="88"/>
    </location>
</feature>
<dbReference type="PROSITE" id="PS00710">
    <property type="entry name" value="PGM_PMM"/>
    <property type="match status" value="1"/>
</dbReference>
<evidence type="ECO:0000256" key="1">
    <source>
        <dbReference type="ARBA" id="ARBA00000558"/>
    </source>
</evidence>
<evidence type="ECO:0000256" key="12">
    <source>
        <dbReference type="ARBA" id="ARBA00032065"/>
    </source>
</evidence>
<feature type="binding site" evidence="16">
    <location>
        <begin position="502"/>
        <end position="506"/>
    </location>
    <ligand>
        <name>substrate</name>
    </ligand>
</feature>
<keyword evidence="23" id="KW-1185">Reference proteome</keyword>
<dbReference type="PIRSF" id="PIRSF016408">
    <property type="entry name" value="PAGM"/>
    <property type="match status" value="1"/>
</dbReference>
<feature type="domain" description="Alpha-D-phosphohexomutase C-terminal" evidence="18">
    <location>
        <begin position="470"/>
        <end position="526"/>
    </location>
</feature>
<feature type="binding site" evidence="17">
    <location>
        <position position="281"/>
    </location>
    <ligand>
        <name>Mg(2+)</name>
        <dbReference type="ChEBI" id="CHEBI:18420"/>
    </ligand>
</feature>
<dbReference type="Pfam" id="PF02878">
    <property type="entry name" value="PGM_PMM_I"/>
    <property type="match status" value="2"/>
</dbReference>
<feature type="domain" description="Alpha-D-phosphohexomutase alpha/beta/alpha" evidence="19">
    <location>
        <begin position="117"/>
        <end position="178"/>
    </location>
</feature>
<keyword evidence="7 14" id="KW-0460">Magnesium</keyword>
<dbReference type="EMBL" id="JANBPT010000446">
    <property type="protein sequence ID" value="KAJ1920342.1"/>
    <property type="molecule type" value="Genomic_DNA"/>
</dbReference>
<dbReference type="InterPro" id="IPR005843">
    <property type="entry name" value="A-D-PHexomutase_C"/>
</dbReference>
<accession>A0A9W8A152</accession>
<organism evidence="22 23">
    <name type="scientific">Tieghemiomyces parasiticus</name>
    <dbReference type="NCBI Taxonomy" id="78921"/>
    <lineage>
        <taxon>Eukaryota</taxon>
        <taxon>Fungi</taxon>
        <taxon>Fungi incertae sedis</taxon>
        <taxon>Zoopagomycota</taxon>
        <taxon>Kickxellomycotina</taxon>
        <taxon>Dimargaritomycetes</taxon>
        <taxon>Dimargaritales</taxon>
        <taxon>Dimargaritaceae</taxon>
        <taxon>Tieghemiomyces</taxon>
    </lineage>
</organism>
<evidence type="ECO:0000256" key="10">
    <source>
        <dbReference type="ARBA" id="ARBA00023316"/>
    </source>
</evidence>
<evidence type="ECO:0000313" key="22">
    <source>
        <dbReference type="EMBL" id="KAJ1920342.1"/>
    </source>
</evidence>
<comment type="pathway">
    <text evidence="2 14">Nucleotide-sugar biosynthesis; UDP-N-acetyl-alpha-D-glucosamine biosynthesis; N-acetyl-alpha-D-glucosamine 1-phosphate from alpha-D-glucosamine 6-phosphate (route I): step 2/2.</text>
</comment>
<comment type="cofactor">
    <cofactor evidence="14 17">
        <name>Mg(2+)</name>
        <dbReference type="ChEBI" id="CHEBI:18420"/>
    </cofactor>
    <text evidence="14 17">Binds 1 Mg(2+) ion per subunit.</text>
</comment>
<dbReference type="Gene3D" id="3.30.310.50">
    <property type="entry name" value="Alpha-D-phosphohexomutase, C-terminal domain"/>
    <property type="match status" value="1"/>
</dbReference>
<dbReference type="EC" id="5.4.2.3" evidence="4 14"/>
<feature type="domain" description="Phosphoacetylglucosamine mutase AMG1" evidence="20">
    <location>
        <begin position="303"/>
        <end position="441"/>
    </location>
</feature>
<comment type="caution">
    <text evidence="22">The sequence shown here is derived from an EMBL/GenBank/DDBJ whole genome shotgun (WGS) entry which is preliminary data.</text>
</comment>
<evidence type="ECO:0000256" key="7">
    <source>
        <dbReference type="ARBA" id="ARBA00022842"/>
    </source>
</evidence>
<evidence type="ECO:0000256" key="14">
    <source>
        <dbReference type="PIRNR" id="PIRNR016408"/>
    </source>
</evidence>
<feature type="binding site" description="via phosphate group" evidence="17">
    <location>
        <position position="67"/>
    </location>
    <ligand>
        <name>Mg(2+)</name>
        <dbReference type="ChEBI" id="CHEBI:18420"/>
    </ligand>
</feature>
<dbReference type="PANTHER" id="PTHR45955:SF1">
    <property type="entry name" value="PHOSPHOACETYLGLUCOSAMINE MUTASE"/>
    <property type="match status" value="1"/>
</dbReference>
<dbReference type="GO" id="GO:0004610">
    <property type="term" value="F:phosphoacetylglucosamine mutase activity"/>
    <property type="evidence" value="ECO:0007669"/>
    <property type="project" value="UniProtKB-UniRule"/>
</dbReference>
<proteinExistence type="inferred from homology"/>
<dbReference type="CDD" id="cd03086">
    <property type="entry name" value="PGM3"/>
    <property type="match status" value="1"/>
</dbReference>
<dbReference type="Pfam" id="PF00408">
    <property type="entry name" value="PGM_PMM_IV"/>
    <property type="match status" value="1"/>
</dbReference>
<feature type="binding site" evidence="17">
    <location>
        <position position="283"/>
    </location>
    <ligand>
        <name>Mg(2+)</name>
        <dbReference type="ChEBI" id="CHEBI:18420"/>
    </ligand>
</feature>
<keyword evidence="6 14" id="KW-0479">Metal-binding</keyword>
<dbReference type="InterPro" id="IPR005844">
    <property type="entry name" value="A-D-PHexomutase_a/b/a-I"/>
</dbReference>
<reference evidence="22" key="1">
    <citation type="submission" date="2022-07" db="EMBL/GenBank/DDBJ databases">
        <title>Phylogenomic reconstructions and comparative analyses of Kickxellomycotina fungi.</title>
        <authorList>
            <person name="Reynolds N.K."/>
            <person name="Stajich J.E."/>
            <person name="Barry K."/>
            <person name="Grigoriev I.V."/>
            <person name="Crous P."/>
            <person name="Smith M.E."/>
        </authorList>
    </citation>
    <scope>NUCLEOTIDE SEQUENCE</scope>
    <source>
        <strain evidence="22">RSA 861</strain>
    </source>
</reference>
<evidence type="ECO:0000259" key="21">
    <source>
        <dbReference type="Pfam" id="PF21405"/>
    </source>
</evidence>
<evidence type="ECO:0000259" key="20">
    <source>
        <dbReference type="Pfam" id="PF21404"/>
    </source>
</evidence>
<protein>
    <recommendedName>
        <fullName evidence="4 14">Phosphoacetylglucosamine mutase</fullName>
        <shortName evidence="14">PAGM</shortName>
        <ecNumber evidence="4 14">5.4.2.3</ecNumber>
    </recommendedName>
    <alternativeName>
        <fullName evidence="12 14">Acetylglucosamine phosphomutase</fullName>
    </alternativeName>
    <alternativeName>
        <fullName evidence="11 14">N-acetylglucosamine-phosphate mutase</fullName>
    </alternativeName>
</protein>
<feature type="binding site" evidence="16">
    <location>
        <position position="511"/>
    </location>
    <ligand>
        <name>substrate</name>
    </ligand>
</feature>
<evidence type="ECO:0000313" key="23">
    <source>
        <dbReference type="Proteomes" id="UP001150569"/>
    </source>
</evidence>
<evidence type="ECO:0000256" key="5">
    <source>
        <dbReference type="ARBA" id="ARBA00022553"/>
    </source>
</evidence>
<sequence length="548" mass="59460">MSFDLSALVTASAQYPKPPNVTFTYGTAGFRLQGDLLPSVAFRVGVLAVLRSKKMDGRTIGVMLTASHNPARDNGLKVVDPRGEMLDTTWEPFATRLANANDATEIASVMEELRSAKTIDMSKPAHVVIGRDTRPTGPALVKALTDCLTALGSTVTYQDYGVLTTPQLHYIVRCINTHGAYGEPTEDGYYTKLATAFRTLVSGHRRLSPLTVDCANGVGAPKLRALAERIGEANLAVELVNDNIEAADQLNYQCGADFVKTQQNFSANVEGRPLERCCALDGDADRLVYFYRDETDHAFKLLDGDKISGLAAMFITDLTRAAGLTDLNVGVVQTAYANGSSTAYLKEVLQLPVACVCTGVKHLHHEAEKFDIGVYFEANGHGTVLFNHAATQALSKAQARSPAQAEALDQLRALVDLVNQTVGDAFSDLLLVEVILTHRQWSLSQWDHAYTDLPNRLVKVVVADRTAFRTTNADTQLVEPAGLQDKVNELVAKYRGGRAFVRPSGTEDVVRVYAEAANRHECDQLAFKLGGLVFDLAGGKGERPAEFL</sequence>
<dbReference type="GO" id="GO:0000287">
    <property type="term" value="F:magnesium ion binding"/>
    <property type="evidence" value="ECO:0007669"/>
    <property type="project" value="InterPro"/>
</dbReference>
<dbReference type="InterPro" id="IPR049023">
    <property type="entry name" value="AMG1_II"/>
</dbReference>
<dbReference type="Gene3D" id="3.40.120.10">
    <property type="entry name" value="Alpha-D-Glucose-1,6-Bisphosphate, subunit A, domain 3"/>
    <property type="match status" value="2"/>
</dbReference>
<evidence type="ECO:0000256" key="3">
    <source>
        <dbReference type="ARBA" id="ARBA00010231"/>
    </source>
</evidence>
<evidence type="ECO:0000259" key="19">
    <source>
        <dbReference type="Pfam" id="PF02878"/>
    </source>
</evidence>
<dbReference type="InterPro" id="IPR016066">
    <property type="entry name" value="A-D-PHexomutase_CS"/>
</dbReference>
<dbReference type="Pfam" id="PF21404">
    <property type="entry name" value="AMG1_III"/>
    <property type="match status" value="1"/>
</dbReference>
<dbReference type="InterPro" id="IPR016055">
    <property type="entry name" value="A-D-PHexomutase_a/b/a-I/II/III"/>
</dbReference>